<dbReference type="OrthoDB" id="8641791at2"/>
<feature type="transmembrane region" description="Helical" evidence="1">
    <location>
        <begin position="247"/>
        <end position="268"/>
    </location>
</feature>
<name>A0A2V3VF60_9BACI</name>
<feature type="transmembrane region" description="Helical" evidence="1">
    <location>
        <begin position="56"/>
        <end position="78"/>
    </location>
</feature>
<feature type="transmembrane region" description="Helical" evidence="1">
    <location>
        <begin position="454"/>
        <end position="472"/>
    </location>
</feature>
<evidence type="ECO:0000313" key="2">
    <source>
        <dbReference type="EMBL" id="PXW80442.1"/>
    </source>
</evidence>
<evidence type="ECO:0008006" key="4">
    <source>
        <dbReference type="Google" id="ProtNLM"/>
    </source>
</evidence>
<keyword evidence="1" id="KW-0472">Membrane</keyword>
<proteinExistence type="predicted"/>
<protein>
    <recommendedName>
        <fullName evidence="4">H+/gluconate symporter-like permease</fullName>
    </recommendedName>
</protein>
<keyword evidence="1" id="KW-1133">Transmembrane helix</keyword>
<reference evidence="2 3" key="1">
    <citation type="submission" date="2018-05" db="EMBL/GenBank/DDBJ databases">
        <title>Genomic Encyclopedia of Type Strains, Phase IV (KMG-IV): sequencing the most valuable type-strain genomes for metagenomic binning, comparative biology and taxonomic classification.</title>
        <authorList>
            <person name="Goeker M."/>
        </authorList>
    </citation>
    <scope>NUCLEOTIDE SEQUENCE [LARGE SCALE GENOMIC DNA]</scope>
    <source>
        <strain evidence="2 3">DSM 28556</strain>
    </source>
</reference>
<feature type="transmembrane region" description="Helical" evidence="1">
    <location>
        <begin position="371"/>
        <end position="393"/>
    </location>
</feature>
<feature type="transmembrane region" description="Helical" evidence="1">
    <location>
        <begin position="187"/>
        <end position="206"/>
    </location>
</feature>
<organism evidence="2 3">
    <name type="scientific">Pseudogracilibacillus auburnensis</name>
    <dbReference type="NCBI Taxonomy" id="1494959"/>
    <lineage>
        <taxon>Bacteria</taxon>
        <taxon>Bacillati</taxon>
        <taxon>Bacillota</taxon>
        <taxon>Bacilli</taxon>
        <taxon>Bacillales</taxon>
        <taxon>Bacillaceae</taxon>
        <taxon>Pseudogracilibacillus</taxon>
    </lineage>
</organism>
<keyword evidence="1" id="KW-0812">Transmembrane</keyword>
<keyword evidence="3" id="KW-1185">Reference proteome</keyword>
<gene>
    <name evidence="2" type="ORF">DFR56_12712</name>
</gene>
<feature type="transmembrane region" description="Helical" evidence="1">
    <location>
        <begin position="413"/>
        <end position="442"/>
    </location>
</feature>
<feature type="transmembrane region" description="Helical" evidence="1">
    <location>
        <begin position="311"/>
        <end position="334"/>
    </location>
</feature>
<accession>A0A2V3VF60</accession>
<dbReference type="RefSeq" id="WP_110397587.1">
    <property type="nucleotide sequence ID" value="NZ_JADIJL010000005.1"/>
</dbReference>
<dbReference type="Proteomes" id="UP000247978">
    <property type="component" value="Unassembled WGS sequence"/>
</dbReference>
<feature type="transmembrane region" description="Helical" evidence="1">
    <location>
        <begin position="6"/>
        <end position="23"/>
    </location>
</feature>
<evidence type="ECO:0000313" key="3">
    <source>
        <dbReference type="Proteomes" id="UP000247978"/>
    </source>
</evidence>
<feature type="transmembrane region" description="Helical" evidence="1">
    <location>
        <begin position="28"/>
        <end position="50"/>
    </location>
</feature>
<feature type="transmembrane region" description="Helical" evidence="1">
    <location>
        <begin position="280"/>
        <end position="299"/>
    </location>
</feature>
<dbReference type="AlphaFoldDB" id="A0A2V3VF60"/>
<feature type="transmembrane region" description="Helical" evidence="1">
    <location>
        <begin position="99"/>
        <end position="120"/>
    </location>
</feature>
<feature type="transmembrane region" description="Helical" evidence="1">
    <location>
        <begin position="340"/>
        <end position="359"/>
    </location>
</feature>
<sequence>MDLTLAHWVYLAGTIIIIFTMLFKRNVVVPAIVVTFFVALAYTGSFGIALQSTFRASLVAASSLFDIFLIIAVMTALLRSLKDVGADQKMIIPFQKVMVNGHVSYFVLIAITYAISLFFWPTPAVPLVGAILIPVAIRAGLPPIGAGVAIALAGQGMALSSDYIIQIAPTLSASAANLDVSVVADRALVLSLVTGVIAIGLAYLFLRKSISTPSAIHLKHWEESSSDVKMETEADDNIPTNDTKGNLFAIAVPVSFLAIVTYMVFAKVSGTAEMEGGEGAALIGGAALLLLIAASATNSMKKSLEEVSKHIIGGLVFAFKAMGVVLPIAGFFFLGNDETAGKILGMAEGAPAFLFELILAGEHLIPSSGFLAAFGILIIGMITGLDGSGFSGLPLTGALADPLGTTMGIDPTTLAAIGQMGAIWVGGGTLIAWSSLVAVAGFAKVPVMELVRKCFFPVVIGLIASTIVAIMIF</sequence>
<evidence type="ECO:0000256" key="1">
    <source>
        <dbReference type="SAM" id="Phobius"/>
    </source>
</evidence>
<dbReference type="EMBL" id="QJJQ01000027">
    <property type="protein sequence ID" value="PXW80442.1"/>
    <property type="molecule type" value="Genomic_DNA"/>
</dbReference>
<comment type="caution">
    <text evidence="2">The sequence shown here is derived from an EMBL/GenBank/DDBJ whole genome shotgun (WGS) entry which is preliminary data.</text>
</comment>